<dbReference type="Proteomes" id="UP000630660">
    <property type="component" value="Unassembled WGS sequence"/>
</dbReference>
<dbReference type="SUPFAM" id="SSF82171">
    <property type="entry name" value="DPP6 N-terminal domain-like"/>
    <property type="match status" value="1"/>
</dbReference>
<accession>A0A9D5QBN8</accession>
<comment type="caution">
    <text evidence="1">The sequence shown here is derived from an EMBL/GenBank/DDBJ whole genome shotgun (WGS) entry which is preliminary data.</text>
</comment>
<sequence length="479" mass="53649">MFLFVLSLITNSVDIPICTAPGDQLYPDVCWDGEAFWVVWQDGRDDYWEIYISKIYESGQTEEPKSVYSIEGNLTEPLIVSGSDTFCLTFHSDKWDTMSIPASGYVLLDSTGSALESTCRKRIYDAGPIVPVMCKDHFAIVATWGWDYGIEFPTEGEVGLLNEGSFNRILVVPGDTTIFPCMSFAESGVWNGERLLCYTSEGFIWLRDTLEQDPHNDEYFYPREPAELGWDPDYISEVPLVVATTRMDTVIAMIGRCDFEENAFYFDLIGKQGSPIIETPLFFNYGSFLNWYRSTTIAYGNGRFISVVEAKTGEFPMTALSLWGVEIDSDVTLLTEGDITGGPGQEMQPAISFGENHFLLVWVDNRNGNWDIYGRILDSLEYSGISESPVTPSNQQVIKVDKQVFSNELLISLSSPLQNDTEIEIRDVAGRTVREIRLDAGKTSCIWDGSTSEGSLTESGVYFISPKNKSSKTVKVVKF</sequence>
<dbReference type="EMBL" id="WJKJ01000014">
    <property type="protein sequence ID" value="MBD3363674.1"/>
    <property type="molecule type" value="Genomic_DNA"/>
</dbReference>
<name>A0A9D5QBN8_UNCW3</name>
<evidence type="ECO:0000313" key="2">
    <source>
        <dbReference type="Proteomes" id="UP000630660"/>
    </source>
</evidence>
<protein>
    <recommendedName>
        <fullName evidence="3">T9SS type A sorting domain-containing protein</fullName>
    </recommendedName>
</protein>
<organism evidence="1 2">
    <name type="scientific">candidate division WOR-3 bacterium</name>
    <dbReference type="NCBI Taxonomy" id="2052148"/>
    <lineage>
        <taxon>Bacteria</taxon>
        <taxon>Bacteria division WOR-3</taxon>
    </lineage>
</organism>
<evidence type="ECO:0008006" key="3">
    <source>
        <dbReference type="Google" id="ProtNLM"/>
    </source>
</evidence>
<dbReference type="Gene3D" id="2.60.40.4070">
    <property type="match status" value="1"/>
</dbReference>
<proteinExistence type="predicted"/>
<dbReference type="AlphaFoldDB" id="A0A9D5QBN8"/>
<gene>
    <name evidence="1" type="ORF">GF359_00510</name>
</gene>
<evidence type="ECO:0000313" key="1">
    <source>
        <dbReference type="EMBL" id="MBD3363674.1"/>
    </source>
</evidence>
<reference evidence="1" key="1">
    <citation type="submission" date="2019-11" db="EMBL/GenBank/DDBJ databases">
        <title>Microbial mats filling the niche in hypersaline microbial mats.</title>
        <authorList>
            <person name="Wong H.L."/>
            <person name="Macleod F.I."/>
            <person name="White R.A. III"/>
            <person name="Burns B.P."/>
        </authorList>
    </citation>
    <scope>NUCLEOTIDE SEQUENCE</scope>
    <source>
        <strain evidence="1">Bin_327</strain>
    </source>
</reference>